<organism evidence="1 2">
    <name type="scientific">Acrobeloides nanus</name>
    <dbReference type="NCBI Taxonomy" id="290746"/>
    <lineage>
        <taxon>Eukaryota</taxon>
        <taxon>Metazoa</taxon>
        <taxon>Ecdysozoa</taxon>
        <taxon>Nematoda</taxon>
        <taxon>Chromadorea</taxon>
        <taxon>Rhabditida</taxon>
        <taxon>Tylenchina</taxon>
        <taxon>Cephalobomorpha</taxon>
        <taxon>Cephaloboidea</taxon>
        <taxon>Cephalobidae</taxon>
        <taxon>Acrobeloides</taxon>
    </lineage>
</organism>
<keyword evidence="1" id="KW-1185">Reference proteome</keyword>
<proteinExistence type="predicted"/>
<accession>A0A914EIW1</accession>
<dbReference type="GO" id="GO:0005657">
    <property type="term" value="C:replication fork"/>
    <property type="evidence" value="ECO:0007669"/>
    <property type="project" value="TreeGrafter"/>
</dbReference>
<dbReference type="InterPro" id="IPR027417">
    <property type="entry name" value="P-loop_NTPase"/>
</dbReference>
<dbReference type="AlphaFoldDB" id="A0A914EIW1"/>
<dbReference type="WBParaSite" id="ACRNAN_scaffold844.g30914.t1">
    <property type="protein sequence ID" value="ACRNAN_scaffold844.g30914.t1"/>
    <property type="gene ID" value="ACRNAN_scaffold844.g30914"/>
</dbReference>
<dbReference type="CDD" id="cd18809">
    <property type="entry name" value="SF1_C_RecD"/>
    <property type="match status" value="1"/>
</dbReference>
<dbReference type="SUPFAM" id="SSF52540">
    <property type="entry name" value="P-loop containing nucleoside triphosphate hydrolases"/>
    <property type="match status" value="1"/>
</dbReference>
<sequence>MVVTEVNQRAGIVRCRVLTEGRSKGAVEEFAPFTFVYEDEFEPEVKFERHQFPFRVCYAMTISKSQSQTIPRMGLNLKKDVFLHGQLYVALSRAQTMNGVRIYQPLYKGVMRKKPEDPAGYTRVTNIVYKEILDE</sequence>
<dbReference type="Proteomes" id="UP000887540">
    <property type="component" value="Unplaced"/>
</dbReference>
<dbReference type="PANTHER" id="PTHR23274">
    <property type="entry name" value="DNA HELICASE-RELATED"/>
    <property type="match status" value="1"/>
</dbReference>
<reference evidence="2" key="1">
    <citation type="submission" date="2022-11" db="UniProtKB">
        <authorList>
            <consortium name="WormBaseParasite"/>
        </authorList>
    </citation>
    <scope>IDENTIFICATION</scope>
</reference>
<protein>
    <submittedName>
        <fullName evidence="2">Uncharacterized protein</fullName>
    </submittedName>
</protein>
<dbReference type="PANTHER" id="PTHR23274:SF51">
    <property type="entry name" value="OS03G0423850 PROTEIN"/>
    <property type="match status" value="1"/>
</dbReference>
<dbReference type="GO" id="GO:0006260">
    <property type="term" value="P:DNA replication"/>
    <property type="evidence" value="ECO:0007669"/>
    <property type="project" value="TreeGrafter"/>
</dbReference>
<evidence type="ECO:0000313" key="1">
    <source>
        <dbReference type="Proteomes" id="UP000887540"/>
    </source>
</evidence>
<evidence type="ECO:0000313" key="2">
    <source>
        <dbReference type="WBParaSite" id="ACRNAN_scaffold844.g30914.t1"/>
    </source>
</evidence>
<name>A0A914EIW1_9BILA</name>